<accession>A0A1B0FN46</accession>
<feature type="region of interest" description="Disordered" evidence="1">
    <location>
        <begin position="1227"/>
        <end position="1247"/>
    </location>
</feature>
<reference evidence="2" key="1">
    <citation type="submission" date="2020-05" db="UniProtKB">
        <authorList>
            <consortium name="EnsemblMetazoa"/>
        </authorList>
    </citation>
    <scope>IDENTIFICATION</scope>
    <source>
        <strain evidence="2">Yale</strain>
    </source>
</reference>
<feature type="region of interest" description="Disordered" evidence="1">
    <location>
        <begin position="1055"/>
        <end position="1084"/>
    </location>
</feature>
<feature type="compositionally biased region" description="Polar residues" evidence="1">
    <location>
        <begin position="2124"/>
        <end position="2135"/>
    </location>
</feature>
<feature type="region of interest" description="Disordered" evidence="1">
    <location>
        <begin position="1945"/>
        <end position="2062"/>
    </location>
</feature>
<protein>
    <submittedName>
        <fullName evidence="2">Uncharacterized protein</fullName>
    </submittedName>
</protein>
<dbReference type="Proteomes" id="UP000092444">
    <property type="component" value="Unassembled WGS sequence"/>
</dbReference>
<feature type="compositionally biased region" description="Basic and acidic residues" evidence="1">
    <location>
        <begin position="1906"/>
        <end position="1916"/>
    </location>
</feature>
<feature type="region of interest" description="Disordered" evidence="1">
    <location>
        <begin position="2109"/>
        <end position="2139"/>
    </location>
</feature>
<evidence type="ECO:0000313" key="2">
    <source>
        <dbReference type="EnsemblMetazoa" id="GMOY005270-PA"/>
    </source>
</evidence>
<feature type="compositionally biased region" description="Polar residues" evidence="1">
    <location>
        <begin position="1981"/>
        <end position="1993"/>
    </location>
</feature>
<feature type="region of interest" description="Disordered" evidence="1">
    <location>
        <begin position="1896"/>
        <end position="1916"/>
    </location>
</feature>
<feature type="compositionally biased region" description="Low complexity" evidence="1">
    <location>
        <begin position="1231"/>
        <end position="1244"/>
    </location>
</feature>
<feature type="compositionally biased region" description="Polar residues" evidence="1">
    <location>
        <begin position="2011"/>
        <end position="2026"/>
    </location>
</feature>
<name>A0A1B0FN46_GLOMM</name>
<feature type="region of interest" description="Disordered" evidence="1">
    <location>
        <begin position="477"/>
        <end position="505"/>
    </location>
</feature>
<keyword evidence="3" id="KW-1185">Reference proteome</keyword>
<sequence>MFRKDNNSDAGQLTFSTHTPVVNTENCKSEEHLLDYLKACDEVDHHFRKDCRKKTRYSTIKAYMIGKEIYEPDDLNNDTFLETLEYQNYYAPSPARNRSTEKELLQSLDNIMSYFNEEIPITPKKKACKPLKLKLQNRIAATIAILQRKASNLAESRSGEHKTPQAERKEDSKKLIFNETVRSQRSWEFKLEAKSRVKHIAKIFNNKIVQKEHKVAKPKSSKSVNKMQTFLTTLRTSEPSPVLKRRTAQNVPNNSYLEEEAIFCKLPVKDKVLLYQKFIDDVSKNQSKLLEGNSKNGLNVNHRGYVKRVCETLETFRPSNKSIISQTVPRFKKTPNVFLAATARKLHEAEDALIPNMPFKEDPELPVSTLRVVLRPCPALKKKNHPNDKSKKFNCSNGLNLPNETAKRNHSAQIFYNWLKKKNGKLFDIVPINKPMLRDAIEENSTLDGLRVISNTLNKKHSKDKFVVEVELPLSEEESSQMSESKENHENIRDGFEKSTKEKSRRKKELDEAAKLCIRKKKLRRCISNVITWRKNNDVANRQSTDSADSDLNTGLTCGTLPRIKNLFTRKLPLRNRNCSSAKVRPAITALDLNISELNKSWLNQLNSPTKVNELYTLTAMSTPSNNTASDVMSSADLVEQSKKTTITKSPKLARKFTDSFVDQGFETGSNGTESRKSNSSTINGGEMLIVTDFDKKYKTINKIALQGNLSYSSTPSKVTKLPKVSMTNTNFVENLVPSTAKFISGPHIGNPDIVKSSDTGYIDLDSLGAETLEQQNDCASLDSVELINPNNSLSSECKFSTTPTENIETNEWNELELKAHLQNCFPLPDNTCNFATHQLNVSPEYQRELLNIFIAIDKMGKDGAFEFCSDEQLKKEVEQNHDFGSPSTTRKRYVNVNADDTRTHTKCNEDMYDTSSKENTVLQGNLSLLRNQEWKELFHNWLRKRGVFPSSNSNLSESSLLSFDKFLEETVEKLKNECSKRKETVCVDEKKSDSNASADFPQNIISDDIASTCKAKSLEAESGLLSLSKSTNDGSQHKHHSVCSLSVRKKNSEFMPSARLPSRKESCHTDTRAKESSNSSFDSDSDFKFFTSNQAKKLLAETEGTKRHLSVENKKGSKDVVFDNEHIEEQKCFKSETTSLHKIKSAYARTCLNLTSTPTSESATTDKGNSMTQAARCSPLRHSFVKNVCKISGFIKEKLKDCSLIESQADEDSKANGVRPSLLSSEITFNNSPTQTNSQTSSPDKLVEYPSNFSTPKLNRKYQSKQQNFISSVRLPLKNRRASVHESESRRSSGVMQAIQENQPLKHYDVWSTSPKDSSIPVQQFSDANADKTSTFWIKSGDFLLTLDIYYVESEKLRFHYDMLCQESGKNQTVHFGIDNYKFSVRETTQNESRLSSPKLSSHYWFATDNIAIPFSGKPLNGLKIKRIFGFVSASVLETGLLRFGVDHMEFSKIPEFVLDTQHLSLESNWSQLIGLQTGYSNGLEGRGQYAWPSTKFNSEENDNEERDELSYPLNGHNSVLSDFNAESFSMQSNYDAMLDADSQYCSDSSKATTDSAKQSNGDTFDGLPKAYYVPIKRIRRIRPKELSKNIENEKLESTFSTLCKKACDGWQYDEDQHKFESSSKHLEFIPQANRKQSCVCFPEETLADSTGFNVIETQTKFSTNDSNEVDVTELVTKCENLIREIGLPYIVCRLDSSSRNSESSDYQINDASTKCPTSSVKLSKTDNSNCKISDAVKGKLKTTFLTGNQIHSGKADDVMGANTSDVKLSANHRTSSDVKFVKNPSNFSRAITARKYQQNCSSHIPFLLKDHQCSSHKSEPRYSIMQVIQNDQPLELRDSCQASHRAPPMQQQPLVVANREKNSKFWMKTGDFLLSFDIYYVEPEKLRLQSETLCKESGSNQKPPENELQKSHDHNPAALSEHQLRIQASLQRLNIPDWFRQYSQNQSRSPESAANTSSYRPGNFTRKRAQDSGRWAGLNSKTTSLSSLGSQRSDRSPLLLSPSAHSHHGGQTTLHTHNIQNANVSAGSGGAGTFSRWSTSHLNSSQISPSVSQRGSFSRGGPINSSFMSVSSGHSAIRNSMRQPYMGWRSQEKLSQRTAHERLASSLLAQQQRTSPSTRTTILTNVNNGSGNNKLPPLVTPEIQTSIKEVTSAIVHYVNDQTNQQRSRSTSPNSSYL</sequence>
<feature type="compositionally biased region" description="Basic and acidic residues" evidence="1">
    <location>
        <begin position="1063"/>
        <end position="1076"/>
    </location>
</feature>
<feature type="compositionally biased region" description="Low complexity" evidence="1">
    <location>
        <begin position="2112"/>
        <end position="2123"/>
    </location>
</feature>
<evidence type="ECO:0000313" key="3">
    <source>
        <dbReference type="Proteomes" id="UP000092444"/>
    </source>
</evidence>
<feature type="compositionally biased region" description="Polar residues" evidence="1">
    <location>
        <begin position="1896"/>
        <end position="1905"/>
    </location>
</feature>
<feature type="compositionally biased region" description="Polar residues" evidence="1">
    <location>
        <begin position="2037"/>
        <end position="2058"/>
    </location>
</feature>
<proteinExistence type="predicted"/>
<evidence type="ECO:0000256" key="1">
    <source>
        <dbReference type="SAM" id="MobiDB-lite"/>
    </source>
</evidence>
<dbReference type="EnsemblMetazoa" id="GMOY005270-RA">
    <property type="protein sequence ID" value="GMOY005270-PA"/>
    <property type="gene ID" value="GMOY005270"/>
</dbReference>
<feature type="compositionally biased region" description="Polar residues" evidence="1">
    <location>
        <begin position="1945"/>
        <end position="1962"/>
    </location>
</feature>
<organism evidence="2 3">
    <name type="scientific">Glossina morsitans morsitans</name>
    <name type="common">Savannah tsetse fly</name>
    <dbReference type="NCBI Taxonomy" id="37546"/>
    <lineage>
        <taxon>Eukaryota</taxon>
        <taxon>Metazoa</taxon>
        <taxon>Ecdysozoa</taxon>
        <taxon>Arthropoda</taxon>
        <taxon>Hexapoda</taxon>
        <taxon>Insecta</taxon>
        <taxon>Pterygota</taxon>
        <taxon>Neoptera</taxon>
        <taxon>Endopterygota</taxon>
        <taxon>Diptera</taxon>
        <taxon>Brachycera</taxon>
        <taxon>Muscomorpha</taxon>
        <taxon>Hippoboscoidea</taxon>
        <taxon>Glossinidae</taxon>
        <taxon>Glossina</taxon>
    </lineage>
</organism>
<dbReference type="EMBL" id="CCAG010020849">
    <property type="status" value="NOT_ANNOTATED_CDS"/>
    <property type="molecule type" value="Genomic_DNA"/>
</dbReference>
<dbReference type="VEuPathDB" id="VectorBase:GMOY005270"/>
<feature type="compositionally biased region" description="Basic and acidic residues" evidence="1">
    <location>
        <begin position="484"/>
        <end position="505"/>
    </location>
</feature>